<sequence>MLKEELYRSELFRRNAFGRLISADLIVLYAEGLHSNREVVADIKFAHEANSEDYSDDDFASLGGKVSKYMHDVIESTGQSPYHGRLSGNFDVFVDFNGWYLERVVYGGHQFKTSLQEYIQISPYIQVSGSKV</sequence>
<dbReference type="EMBL" id="OMKW01000003">
    <property type="protein sequence ID" value="SPF30211.1"/>
    <property type="molecule type" value="Genomic_DNA"/>
</dbReference>
<dbReference type="AlphaFoldDB" id="A0A2R8ADA2"/>
<name>A0A2R8ADA2_9RHOB</name>
<reference evidence="1 2" key="1">
    <citation type="submission" date="2018-03" db="EMBL/GenBank/DDBJ databases">
        <authorList>
            <person name="Keele B.F."/>
        </authorList>
    </citation>
    <scope>NUCLEOTIDE SEQUENCE [LARGE SCALE GENOMIC DNA]</scope>
    <source>
        <strain evidence="1 2">CeCT 8812</strain>
    </source>
</reference>
<gene>
    <name evidence="1" type="ORF">POI8812_02546</name>
</gene>
<accession>A0A2R8ADA2</accession>
<dbReference type="Proteomes" id="UP000244932">
    <property type="component" value="Unassembled WGS sequence"/>
</dbReference>
<evidence type="ECO:0000313" key="2">
    <source>
        <dbReference type="Proteomes" id="UP000244932"/>
    </source>
</evidence>
<organism evidence="1 2">
    <name type="scientific">Pontivivens insulae</name>
    <dbReference type="NCBI Taxonomy" id="1639689"/>
    <lineage>
        <taxon>Bacteria</taxon>
        <taxon>Pseudomonadati</taxon>
        <taxon>Pseudomonadota</taxon>
        <taxon>Alphaproteobacteria</taxon>
        <taxon>Rhodobacterales</taxon>
        <taxon>Paracoccaceae</taxon>
        <taxon>Pontivivens</taxon>
    </lineage>
</organism>
<protein>
    <submittedName>
        <fullName evidence="1">Uncharacterized protein</fullName>
    </submittedName>
</protein>
<proteinExistence type="predicted"/>
<evidence type="ECO:0000313" key="1">
    <source>
        <dbReference type="EMBL" id="SPF30211.1"/>
    </source>
</evidence>
<keyword evidence="2" id="KW-1185">Reference proteome</keyword>